<reference evidence="1 2" key="1">
    <citation type="submission" date="2019-03" db="EMBL/GenBank/DDBJ databases">
        <title>Comparative genomic analyses of the sweetpotato soil rot pathogen, Streptomyces ipomoeae.</title>
        <authorList>
            <person name="Ruschel Soares N."/>
            <person name="Badger J.H."/>
            <person name="Huguet-Tapia J.C."/>
            <person name="Clark C.A."/>
            <person name="Pettis G.S."/>
        </authorList>
    </citation>
    <scope>NUCLEOTIDE SEQUENCE [LARGE SCALE GENOMIC DNA]</scope>
    <source>
        <strain evidence="1 2">88-35</strain>
    </source>
</reference>
<dbReference type="EMBL" id="SPAZ01000250">
    <property type="protein sequence ID" value="TQE25163.1"/>
    <property type="molecule type" value="Genomic_DNA"/>
</dbReference>
<dbReference type="RefSeq" id="WP_009312910.1">
    <property type="nucleotide sequence ID" value="NZ_JARAVA010000261.1"/>
</dbReference>
<protein>
    <submittedName>
        <fullName evidence="1">Uncharacterized protein</fullName>
    </submittedName>
</protein>
<name>A0AAE8VX66_9ACTN</name>
<sequence length="65" mass="7136">MTSRPTTMDPPVCLALPSREPDPVSGCDICLAVANQRFEAKANSDWSKVTDCNVEINRHPHGRAE</sequence>
<dbReference type="AlphaFoldDB" id="A0AAE8VX66"/>
<comment type="caution">
    <text evidence="1">The sequence shown here is derived from an EMBL/GenBank/DDBJ whole genome shotgun (WGS) entry which is preliminary data.</text>
</comment>
<accession>A0AAE8VX66</accession>
<gene>
    <name evidence="1" type="ORF">Sipo8835_31950</name>
</gene>
<organism evidence="1 2">
    <name type="scientific">Streptomyces ipomoeae</name>
    <dbReference type="NCBI Taxonomy" id="103232"/>
    <lineage>
        <taxon>Bacteria</taxon>
        <taxon>Bacillati</taxon>
        <taxon>Actinomycetota</taxon>
        <taxon>Actinomycetes</taxon>
        <taxon>Kitasatosporales</taxon>
        <taxon>Streptomycetaceae</taxon>
        <taxon>Streptomyces</taxon>
    </lineage>
</organism>
<evidence type="ECO:0000313" key="2">
    <source>
        <dbReference type="Proteomes" id="UP000318720"/>
    </source>
</evidence>
<evidence type="ECO:0000313" key="1">
    <source>
        <dbReference type="EMBL" id="TQE25163.1"/>
    </source>
</evidence>
<dbReference type="Proteomes" id="UP000318720">
    <property type="component" value="Unassembled WGS sequence"/>
</dbReference>
<proteinExistence type="predicted"/>